<evidence type="ECO:0000256" key="5">
    <source>
        <dbReference type="ARBA" id="ARBA00023274"/>
    </source>
</evidence>
<comment type="subunit">
    <text evidence="7 9">Part of the 50S ribosomal subunit.</text>
</comment>
<evidence type="ECO:0000256" key="1">
    <source>
        <dbReference type="ARBA" id="ARBA00009451"/>
    </source>
</evidence>
<dbReference type="Proteomes" id="UP000244755">
    <property type="component" value="Chromosome 1"/>
</dbReference>
<proteinExistence type="inferred from homology"/>
<sequence length="127" mass="13859">MGKAAAPRALPRNEAKAVARMLRVSPQKLNLVAQLIRGKKVSTALADLQFSRKRIAVDVKKCLESAIANAENNHDLDVDDLVVKEAYVGKALVLKRFHARARGRGARILKPFANLTIVVREVPAEAA</sequence>
<dbReference type="CDD" id="cd00336">
    <property type="entry name" value="Ribosomal_L22"/>
    <property type="match status" value="1"/>
</dbReference>
<evidence type="ECO:0000256" key="3">
    <source>
        <dbReference type="ARBA" id="ARBA00022884"/>
    </source>
</evidence>
<evidence type="ECO:0000256" key="4">
    <source>
        <dbReference type="ARBA" id="ARBA00022980"/>
    </source>
</evidence>
<comment type="function">
    <text evidence="7 10">This protein binds specifically to 23S rRNA; its binding is stimulated by other ribosomal proteins, e.g., L4, L17, and L20. It is important during the early stages of 50S assembly. It makes multiple contacts with different domains of the 23S rRNA in the assembled 50S subunit and ribosome.</text>
</comment>
<dbReference type="GO" id="GO:0022625">
    <property type="term" value="C:cytosolic large ribosomal subunit"/>
    <property type="evidence" value="ECO:0007669"/>
    <property type="project" value="TreeGrafter"/>
</dbReference>
<dbReference type="KEGG" id="mee:DA075_13950"/>
<organism evidence="11 12">
    <name type="scientific">Methylobacterium currus</name>
    <dbReference type="NCBI Taxonomy" id="2051553"/>
    <lineage>
        <taxon>Bacteria</taxon>
        <taxon>Pseudomonadati</taxon>
        <taxon>Pseudomonadota</taxon>
        <taxon>Alphaproteobacteria</taxon>
        <taxon>Hyphomicrobiales</taxon>
        <taxon>Methylobacteriaceae</taxon>
        <taxon>Methylobacterium</taxon>
    </lineage>
</organism>
<name>A0A2R4WK15_9HYPH</name>
<dbReference type="InterPro" id="IPR005727">
    <property type="entry name" value="Ribosomal_uL22_bac/chlpt-type"/>
</dbReference>
<keyword evidence="2 7" id="KW-0699">rRNA-binding</keyword>
<comment type="function">
    <text evidence="7">The globular domain of the protein is located near the polypeptide exit tunnel on the outside of the subunit, while an extended beta-hairpin is found that lines the wall of the exit tunnel in the center of the 70S ribosome.</text>
</comment>
<dbReference type="HAMAP" id="MF_01331_B">
    <property type="entry name" value="Ribosomal_uL22_B"/>
    <property type="match status" value="1"/>
</dbReference>
<dbReference type="PROSITE" id="PS00464">
    <property type="entry name" value="RIBOSOMAL_L22"/>
    <property type="match status" value="1"/>
</dbReference>
<dbReference type="GO" id="GO:0019843">
    <property type="term" value="F:rRNA binding"/>
    <property type="evidence" value="ECO:0007669"/>
    <property type="project" value="UniProtKB-UniRule"/>
</dbReference>
<evidence type="ECO:0000256" key="10">
    <source>
        <dbReference type="RuleBase" id="RU004008"/>
    </source>
</evidence>
<evidence type="ECO:0000256" key="9">
    <source>
        <dbReference type="RuleBase" id="RU004006"/>
    </source>
</evidence>
<keyword evidence="5 7" id="KW-0687">Ribonucleoprotein</keyword>
<dbReference type="InterPro" id="IPR047867">
    <property type="entry name" value="Ribosomal_uL22_bac/org-type"/>
</dbReference>
<comment type="similarity">
    <text evidence="1 7 8">Belongs to the universal ribosomal protein uL22 family.</text>
</comment>
<dbReference type="Pfam" id="PF00237">
    <property type="entry name" value="Ribosomal_L22"/>
    <property type="match status" value="1"/>
</dbReference>
<evidence type="ECO:0000313" key="12">
    <source>
        <dbReference type="Proteomes" id="UP000244755"/>
    </source>
</evidence>
<evidence type="ECO:0000313" key="11">
    <source>
        <dbReference type="EMBL" id="AWB21891.1"/>
    </source>
</evidence>
<dbReference type="InterPro" id="IPR001063">
    <property type="entry name" value="Ribosomal_uL22"/>
</dbReference>
<accession>A0A2R4WK15</accession>
<keyword evidence="4 7" id="KW-0689">Ribosomal protein</keyword>
<evidence type="ECO:0000256" key="7">
    <source>
        <dbReference type="HAMAP-Rule" id="MF_01331"/>
    </source>
</evidence>
<reference evidence="11 12" key="1">
    <citation type="submission" date="2018-04" db="EMBL/GenBank/DDBJ databases">
        <title>Methylobacterium sp. PR1016A genome.</title>
        <authorList>
            <person name="Park W."/>
        </authorList>
    </citation>
    <scope>NUCLEOTIDE SEQUENCE [LARGE SCALE GENOMIC DNA]</scope>
    <source>
        <strain evidence="11 12">PR1016A</strain>
    </source>
</reference>
<dbReference type="InterPro" id="IPR036394">
    <property type="entry name" value="Ribosomal_uL22_sf"/>
</dbReference>
<keyword evidence="12" id="KW-1185">Reference proteome</keyword>
<gene>
    <name evidence="7" type="primary">rplV</name>
    <name evidence="11" type="ORF">DA075_13950</name>
</gene>
<dbReference type="GO" id="GO:0006412">
    <property type="term" value="P:translation"/>
    <property type="evidence" value="ECO:0007669"/>
    <property type="project" value="UniProtKB-UniRule"/>
</dbReference>
<dbReference type="InterPro" id="IPR018260">
    <property type="entry name" value="Ribosomal_uL22_CS"/>
</dbReference>
<dbReference type="PANTHER" id="PTHR13501:SF8">
    <property type="entry name" value="LARGE RIBOSOMAL SUBUNIT PROTEIN UL22M"/>
    <property type="match status" value="1"/>
</dbReference>
<dbReference type="OrthoDB" id="9805969at2"/>
<evidence type="ECO:0000256" key="2">
    <source>
        <dbReference type="ARBA" id="ARBA00022730"/>
    </source>
</evidence>
<evidence type="ECO:0000256" key="8">
    <source>
        <dbReference type="RuleBase" id="RU004005"/>
    </source>
</evidence>
<dbReference type="Gene3D" id="3.90.470.10">
    <property type="entry name" value="Ribosomal protein L22/L17"/>
    <property type="match status" value="1"/>
</dbReference>
<keyword evidence="3 7" id="KW-0694">RNA-binding</keyword>
<protein>
    <recommendedName>
        <fullName evidence="6 7">Large ribosomal subunit protein uL22</fullName>
    </recommendedName>
</protein>
<evidence type="ECO:0000256" key="6">
    <source>
        <dbReference type="ARBA" id="ARBA00035207"/>
    </source>
</evidence>
<dbReference type="AlphaFoldDB" id="A0A2R4WK15"/>
<dbReference type="RefSeq" id="WP_099953752.1">
    <property type="nucleotide sequence ID" value="NZ_CP028843.1"/>
</dbReference>
<dbReference type="EMBL" id="CP028843">
    <property type="protein sequence ID" value="AWB21891.1"/>
    <property type="molecule type" value="Genomic_DNA"/>
</dbReference>
<dbReference type="SUPFAM" id="SSF54843">
    <property type="entry name" value="Ribosomal protein L22"/>
    <property type="match status" value="1"/>
</dbReference>
<dbReference type="NCBIfam" id="TIGR01044">
    <property type="entry name" value="rplV_bact"/>
    <property type="match status" value="1"/>
</dbReference>
<dbReference type="PANTHER" id="PTHR13501">
    <property type="entry name" value="CHLOROPLAST 50S RIBOSOMAL PROTEIN L22-RELATED"/>
    <property type="match status" value="1"/>
</dbReference>
<dbReference type="GO" id="GO:0003735">
    <property type="term" value="F:structural constituent of ribosome"/>
    <property type="evidence" value="ECO:0007669"/>
    <property type="project" value="InterPro"/>
</dbReference>